<evidence type="ECO:0000313" key="2">
    <source>
        <dbReference type="Proteomes" id="UP000585638"/>
    </source>
</evidence>
<dbReference type="RefSeq" id="WP_184866907.1">
    <property type="nucleotide sequence ID" value="NZ_BAAAWY010000010.1"/>
</dbReference>
<dbReference type="SUPFAM" id="SSF55729">
    <property type="entry name" value="Acyl-CoA N-acyltransferases (Nat)"/>
    <property type="match status" value="1"/>
</dbReference>
<proteinExistence type="predicted"/>
<dbReference type="EMBL" id="JACHIR010000001">
    <property type="protein sequence ID" value="MBB5895073.1"/>
    <property type="molecule type" value="Genomic_DNA"/>
</dbReference>
<sequence>MITPRDHDLFAAATRAFDRLDPVIGRYGRPGRALDVRIANSLPRRLQVIRMRDQHYRDALAGLGVPVWDSYDEDAVQLVCTEDDRPVGSLRLTANTEHGGDLHDDFDGVESIVEPGRFAVVGRALVVPELRSCGVLTAVVHAACRWWLRHGGSTRLVVTCLSATVPTAVAFGGRVLTEPLPLGPRKVPVVLVEVDARRAVDNGCRWLGQHGWSVA</sequence>
<dbReference type="AlphaFoldDB" id="A0A7W9NKA9"/>
<dbReference type="InterPro" id="IPR016181">
    <property type="entry name" value="Acyl_CoA_acyltransferase"/>
</dbReference>
<dbReference type="GO" id="GO:0016740">
    <property type="term" value="F:transferase activity"/>
    <property type="evidence" value="ECO:0007669"/>
    <property type="project" value="UniProtKB-KW"/>
</dbReference>
<accession>A0A7W9NKA9</accession>
<keyword evidence="1" id="KW-0808">Transferase</keyword>
<keyword evidence="2" id="KW-1185">Reference proteome</keyword>
<evidence type="ECO:0000313" key="1">
    <source>
        <dbReference type="EMBL" id="MBB5895073.1"/>
    </source>
</evidence>
<name>A0A7W9NKA9_9PSEU</name>
<dbReference type="Proteomes" id="UP000585638">
    <property type="component" value="Unassembled WGS sequence"/>
</dbReference>
<comment type="caution">
    <text evidence="1">The sequence shown here is derived from an EMBL/GenBank/DDBJ whole genome shotgun (WGS) entry which is preliminary data.</text>
</comment>
<reference evidence="1 2" key="1">
    <citation type="submission" date="2020-08" db="EMBL/GenBank/DDBJ databases">
        <title>Sequencing the genomes of 1000 actinobacteria strains.</title>
        <authorList>
            <person name="Klenk H.-P."/>
        </authorList>
    </citation>
    <scope>NUCLEOTIDE SEQUENCE [LARGE SCALE GENOMIC DNA]</scope>
    <source>
        <strain evidence="1 2">DSM 43851</strain>
    </source>
</reference>
<gene>
    <name evidence="1" type="ORF">BJ998_006269</name>
</gene>
<protein>
    <submittedName>
        <fullName evidence="1">GNAT superfamily N-acetyltransferase</fullName>
    </submittedName>
</protein>
<organism evidence="1 2">
    <name type="scientific">Kutzneria kofuensis</name>
    <dbReference type="NCBI Taxonomy" id="103725"/>
    <lineage>
        <taxon>Bacteria</taxon>
        <taxon>Bacillati</taxon>
        <taxon>Actinomycetota</taxon>
        <taxon>Actinomycetes</taxon>
        <taxon>Pseudonocardiales</taxon>
        <taxon>Pseudonocardiaceae</taxon>
        <taxon>Kutzneria</taxon>
    </lineage>
</organism>
<dbReference type="Gene3D" id="3.40.630.30">
    <property type="match status" value="1"/>
</dbReference>